<sequence>MLEKLTGKIQNALRTISGKATITEKNIEDAVETIKMALLEADVNLRVVRRFVNSTIEEAKGERVLRSVDPGQQFIKIVHDKLVAFLGDSKQDLNLKGPDTQSVILMLGLQGSGKTTSSAKLALRLKKEGRKVLLVACDLIRPAAIEQLSVLGAQIGVPVYKEEGTKDPVKVYKGALETARKNLYDTIIVDTTGRLQIDQDMMAELVRLRDAAKPDELLLVADAMTGQSAVDIAKTFDEQIGLTGVILTKFDSDTRGGAALSLKTITGKPLKFVGVGEKPEDFEPFYPDRIASRILGMGDIVSLVEKAQQVVNQEEAAALQKKMLSEDFTLQDWLDQLRAVKKMGSLQSMLEMLPGMAGQISEEDLNKADMKRQEAIICSMTKKERQNYLIIGPSRRSRIARGSGTSVAEVARLLKKFEKMRTMMKKVAKLGKNPQAAQAMMSRMGGRGGF</sequence>
<evidence type="ECO:0000256" key="3">
    <source>
        <dbReference type="ARBA" id="ARBA00022801"/>
    </source>
</evidence>
<dbReference type="InterPro" id="IPR000897">
    <property type="entry name" value="SRP54_GTPase_dom"/>
</dbReference>
<dbReference type="EMBL" id="DSVL01000126">
    <property type="protein sequence ID" value="HFH28674.1"/>
    <property type="molecule type" value="Genomic_DNA"/>
</dbReference>
<reference evidence="11" key="1">
    <citation type="journal article" date="2020" name="mSystems">
        <title>Genome- and Community-Level Interaction Insights into Carbon Utilization and Element Cycling Functions of Hydrothermarchaeota in Hydrothermal Sediment.</title>
        <authorList>
            <person name="Zhou Z."/>
            <person name="Liu Y."/>
            <person name="Xu W."/>
            <person name="Pan J."/>
            <person name="Luo Z.H."/>
            <person name="Li M."/>
        </authorList>
    </citation>
    <scope>NUCLEOTIDE SEQUENCE [LARGE SCALE GENOMIC DNA]</scope>
    <source>
        <strain evidence="11">SpSt-503</strain>
    </source>
</reference>
<dbReference type="Pfam" id="PF00448">
    <property type="entry name" value="SRP54"/>
    <property type="match status" value="1"/>
</dbReference>
<comment type="similarity">
    <text evidence="1 9">Belongs to the GTP-binding SRP family. SRP54 subfamily.</text>
</comment>
<dbReference type="GO" id="GO:0005525">
    <property type="term" value="F:GTP binding"/>
    <property type="evidence" value="ECO:0007669"/>
    <property type="project" value="UniProtKB-UniRule"/>
</dbReference>
<dbReference type="HAMAP" id="MF_00306">
    <property type="entry name" value="SRP54"/>
    <property type="match status" value="1"/>
</dbReference>
<evidence type="ECO:0000256" key="2">
    <source>
        <dbReference type="ARBA" id="ARBA00022741"/>
    </source>
</evidence>
<organism evidence="11">
    <name type="scientific">Gracilinema caldarium</name>
    <dbReference type="NCBI Taxonomy" id="215591"/>
    <lineage>
        <taxon>Bacteria</taxon>
        <taxon>Pseudomonadati</taxon>
        <taxon>Spirochaetota</taxon>
        <taxon>Spirochaetia</taxon>
        <taxon>Spirochaetales</taxon>
        <taxon>Breznakiellaceae</taxon>
        <taxon>Gracilinema</taxon>
    </lineage>
</organism>
<feature type="binding site" evidence="9">
    <location>
        <begin position="248"/>
        <end position="251"/>
    </location>
    <ligand>
        <name>GTP</name>
        <dbReference type="ChEBI" id="CHEBI:37565"/>
    </ligand>
</feature>
<keyword evidence="9" id="KW-0963">Cytoplasm</keyword>
<dbReference type="InterPro" id="IPR004125">
    <property type="entry name" value="Signal_recog_particle_SRP54_M"/>
</dbReference>
<evidence type="ECO:0000256" key="7">
    <source>
        <dbReference type="ARBA" id="ARBA00023274"/>
    </source>
</evidence>
<dbReference type="InterPro" id="IPR036891">
    <property type="entry name" value="Signal_recog_part_SRP54_M_sf"/>
</dbReference>
<keyword evidence="2 9" id="KW-0547">Nucleotide-binding</keyword>
<feature type="domain" description="SRP54-type proteins GTP-binding" evidence="10">
    <location>
        <begin position="269"/>
        <end position="282"/>
    </location>
</feature>
<dbReference type="AlphaFoldDB" id="A0A7C3ECB1"/>
<comment type="subunit">
    <text evidence="9">Part of the signal recognition particle protein translocation system, which is composed of SRP and FtsY.</text>
</comment>
<accession>A0A7C3ECB1</accession>
<dbReference type="SUPFAM" id="SSF52540">
    <property type="entry name" value="P-loop containing nucleoside triphosphate hydrolases"/>
    <property type="match status" value="1"/>
</dbReference>
<proteinExistence type="inferred from homology"/>
<dbReference type="SUPFAM" id="SSF47446">
    <property type="entry name" value="Signal peptide-binding domain"/>
    <property type="match status" value="1"/>
</dbReference>
<dbReference type="Gene3D" id="1.20.120.140">
    <property type="entry name" value="Signal recognition particle SRP54, nucleotide-binding domain"/>
    <property type="match status" value="1"/>
</dbReference>
<dbReference type="PROSITE" id="PS00300">
    <property type="entry name" value="SRP54"/>
    <property type="match status" value="1"/>
</dbReference>
<evidence type="ECO:0000256" key="4">
    <source>
        <dbReference type="ARBA" id="ARBA00022884"/>
    </source>
</evidence>
<keyword evidence="7 9" id="KW-0687">Ribonucleoprotein</keyword>
<dbReference type="PANTHER" id="PTHR11564:SF5">
    <property type="entry name" value="SIGNAL RECOGNITION PARTICLE SUBUNIT SRP54"/>
    <property type="match status" value="1"/>
</dbReference>
<protein>
    <recommendedName>
        <fullName evidence="9">Signal recognition particle protein</fullName>
        <ecNumber evidence="9">3.6.5.4</ecNumber>
    </recommendedName>
    <alternativeName>
        <fullName evidence="9">Fifty-four homolog</fullName>
    </alternativeName>
</protein>
<comment type="caution">
    <text evidence="11">The sequence shown here is derived from an EMBL/GenBank/DDBJ whole genome shotgun (WGS) entry which is preliminary data.</text>
</comment>
<evidence type="ECO:0000256" key="8">
    <source>
        <dbReference type="ARBA" id="ARBA00048027"/>
    </source>
</evidence>
<comment type="function">
    <text evidence="9">Involved in targeting and insertion of nascent membrane proteins into the cytoplasmic membrane. Binds to the hydrophobic signal sequence of the ribosome-nascent chain (RNC) as it emerges from the ribosomes. The SRP-RNC complex is then targeted to the cytoplasmic membrane where it interacts with the SRP receptor FtsY.</text>
</comment>
<comment type="domain">
    <text evidence="9">Composed of three domains: the N-terminal N domain, which is responsible for interactions with the ribosome, the central G domain, which binds GTP, and the C-terminal M domain, which binds the RNA and the signal sequence of the RNC.</text>
</comment>
<evidence type="ECO:0000313" key="11">
    <source>
        <dbReference type="EMBL" id="HFH28674.1"/>
    </source>
</evidence>
<dbReference type="Gene3D" id="3.40.50.300">
    <property type="entry name" value="P-loop containing nucleotide triphosphate hydrolases"/>
    <property type="match status" value="1"/>
</dbReference>
<evidence type="ECO:0000256" key="1">
    <source>
        <dbReference type="ARBA" id="ARBA00005450"/>
    </source>
</evidence>
<comment type="catalytic activity">
    <reaction evidence="8 9">
        <text>GTP + H2O = GDP + phosphate + H(+)</text>
        <dbReference type="Rhea" id="RHEA:19669"/>
        <dbReference type="ChEBI" id="CHEBI:15377"/>
        <dbReference type="ChEBI" id="CHEBI:15378"/>
        <dbReference type="ChEBI" id="CHEBI:37565"/>
        <dbReference type="ChEBI" id="CHEBI:43474"/>
        <dbReference type="ChEBI" id="CHEBI:58189"/>
        <dbReference type="EC" id="3.6.5.4"/>
    </reaction>
</comment>
<keyword evidence="5 9" id="KW-0342">GTP-binding</keyword>
<keyword evidence="4 9" id="KW-0694">RNA-binding</keyword>
<dbReference type="InterPro" id="IPR027417">
    <property type="entry name" value="P-loop_NTPase"/>
</dbReference>
<dbReference type="InterPro" id="IPR003593">
    <property type="entry name" value="AAA+_ATPase"/>
</dbReference>
<evidence type="ECO:0000256" key="6">
    <source>
        <dbReference type="ARBA" id="ARBA00023135"/>
    </source>
</evidence>
<dbReference type="InterPro" id="IPR022941">
    <property type="entry name" value="SRP54"/>
</dbReference>
<evidence type="ECO:0000256" key="9">
    <source>
        <dbReference type="HAMAP-Rule" id="MF_00306"/>
    </source>
</evidence>
<gene>
    <name evidence="9 11" type="primary">ffh</name>
    <name evidence="11" type="ORF">ENS59_04070</name>
</gene>
<comment type="caution">
    <text evidence="9">Lacks conserved residue(s) required for the propagation of feature annotation.</text>
</comment>
<dbReference type="NCBIfam" id="TIGR00959">
    <property type="entry name" value="ffh"/>
    <property type="match status" value="1"/>
</dbReference>
<dbReference type="PANTHER" id="PTHR11564">
    <property type="entry name" value="SIGNAL RECOGNITION PARTICLE 54K PROTEIN SRP54"/>
    <property type="match status" value="1"/>
</dbReference>
<dbReference type="Pfam" id="PF02978">
    <property type="entry name" value="SRP_SPB"/>
    <property type="match status" value="1"/>
</dbReference>
<name>A0A7C3ECB1_9SPIR</name>
<dbReference type="CDD" id="cd18539">
    <property type="entry name" value="SRP_G"/>
    <property type="match status" value="1"/>
</dbReference>
<dbReference type="InterPro" id="IPR004780">
    <property type="entry name" value="SRP"/>
</dbReference>
<keyword evidence="6 9" id="KW-0733">Signal recognition particle</keyword>
<dbReference type="SMART" id="SM00962">
    <property type="entry name" value="SRP54"/>
    <property type="match status" value="1"/>
</dbReference>
<feature type="binding site" evidence="9">
    <location>
        <begin position="108"/>
        <end position="115"/>
    </location>
    <ligand>
        <name>GTP</name>
        <dbReference type="ChEBI" id="CHEBI:37565"/>
    </ligand>
</feature>
<dbReference type="InterPro" id="IPR042101">
    <property type="entry name" value="SRP54_N_sf"/>
</dbReference>
<dbReference type="Pfam" id="PF02881">
    <property type="entry name" value="SRP54_N"/>
    <property type="match status" value="1"/>
</dbReference>
<dbReference type="SMART" id="SM00382">
    <property type="entry name" value="AAA"/>
    <property type="match status" value="1"/>
</dbReference>
<dbReference type="SMART" id="SM00963">
    <property type="entry name" value="SRP54_N"/>
    <property type="match status" value="1"/>
</dbReference>
<keyword evidence="3 9" id="KW-0378">Hydrolase</keyword>
<evidence type="ECO:0000259" key="10">
    <source>
        <dbReference type="PROSITE" id="PS00300"/>
    </source>
</evidence>
<dbReference type="Gene3D" id="1.10.260.30">
    <property type="entry name" value="Signal recognition particle, SRP54 subunit, M-domain"/>
    <property type="match status" value="1"/>
</dbReference>
<dbReference type="EC" id="3.6.5.4" evidence="9"/>
<dbReference type="InterPro" id="IPR013822">
    <property type="entry name" value="Signal_recog_particl_SRP54_hlx"/>
</dbReference>
<evidence type="ECO:0000256" key="5">
    <source>
        <dbReference type="ARBA" id="ARBA00023134"/>
    </source>
</evidence>
<comment type="subcellular location">
    <subcellularLocation>
        <location evidence="9">Cytoplasm</location>
    </subcellularLocation>
    <text evidence="9">The SRP-RNC complex is targeted to the cytoplasmic membrane.</text>
</comment>
<dbReference type="GO" id="GO:0008312">
    <property type="term" value="F:7S RNA binding"/>
    <property type="evidence" value="ECO:0007669"/>
    <property type="project" value="InterPro"/>
</dbReference>
<dbReference type="GO" id="GO:0006614">
    <property type="term" value="P:SRP-dependent cotranslational protein targeting to membrane"/>
    <property type="evidence" value="ECO:0007669"/>
    <property type="project" value="InterPro"/>
</dbReference>
<dbReference type="GO" id="GO:0048500">
    <property type="term" value="C:signal recognition particle"/>
    <property type="evidence" value="ECO:0007669"/>
    <property type="project" value="UniProtKB-UniRule"/>
</dbReference>
<dbReference type="GO" id="GO:0003924">
    <property type="term" value="F:GTPase activity"/>
    <property type="evidence" value="ECO:0007669"/>
    <property type="project" value="UniProtKB-UniRule"/>
</dbReference>